<proteinExistence type="predicted"/>
<evidence type="ECO:0000313" key="2">
    <source>
        <dbReference type="Proteomes" id="UP000034164"/>
    </source>
</evidence>
<dbReference type="EMBL" id="LCZI01001682">
    <property type="protein sequence ID" value="KKZ59232.1"/>
    <property type="molecule type" value="Genomic_DNA"/>
</dbReference>
<evidence type="ECO:0000313" key="1">
    <source>
        <dbReference type="EMBL" id="KKZ59232.1"/>
    </source>
</evidence>
<gene>
    <name evidence="1" type="ORF">EMCG_05415</name>
</gene>
<dbReference type="AlphaFoldDB" id="A0A0G2HNY2"/>
<accession>A0A0G2HNY2</accession>
<comment type="caution">
    <text evidence="1">The sequence shown here is derived from an EMBL/GenBank/DDBJ whole genome shotgun (WGS) entry which is preliminary data.</text>
</comment>
<organism evidence="1 2">
    <name type="scientific">[Emmonsia] crescens</name>
    <dbReference type="NCBI Taxonomy" id="73230"/>
    <lineage>
        <taxon>Eukaryota</taxon>
        <taxon>Fungi</taxon>
        <taxon>Dikarya</taxon>
        <taxon>Ascomycota</taxon>
        <taxon>Pezizomycotina</taxon>
        <taxon>Eurotiomycetes</taxon>
        <taxon>Eurotiomycetidae</taxon>
        <taxon>Onygenales</taxon>
        <taxon>Ajellomycetaceae</taxon>
        <taxon>Emergomyces</taxon>
    </lineage>
</organism>
<dbReference type="Proteomes" id="UP000034164">
    <property type="component" value="Unassembled WGS sequence"/>
</dbReference>
<sequence>MWSKNLNHTLEESFEILEVFDFMSNFMLLHILKEPGTLVEWAIALGDEAAEVLTQDRDNTLLHNWMSLLHLQPYLSPFDILYTCREDEIDHGTLRYFTSLLAAEHDDNPSEMNEIENNVSDKLKQDYDVSSHAWELYRHHGWWYGVRDEIFSEDVSIKKIASDIIQFKNHGRKWWEFMAQASNVLPQAFQASVPNFYLMNLSAMVENIDDNGDIWFIITEENLLKVNG</sequence>
<reference evidence="2" key="1">
    <citation type="journal article" date="2015" name="PLoS Genet.">
        <title>The dynamic genome and transcriptome of the human fungal pathogen Blastomyces and close relative Emmonsia.</title>
        <authorList>
            <person name="Munoz J.F."/>
            <person name="Gauthier G.M."/>
            <person name="Desjardins C.A."/>
            <person name="Gallo J.E."/>
            <person name="Holder J."/>
            <person name="Sullivan T.D."/>
            <person name="Marty A.J."/>
            <person name="Carmen J.C."/>
            <person name="Chen Z."/>
            <person name="Ding L."/>
            <person name="Gujja S."/>
            <person name="Magrini V."/>
            <person name="Misas E."/>
            <person name="Mitreva M."/>
            <person name="Priest M."/>
            <person name="Saif S."/>
            <person name="Whiston E.A."/>
            <person name="Young S."/>
            <person name="Zeng Q."/>
            <person name="Goldman W.E."/>
            <person name="Mardis E.R."/>
            <person name="Taylor J.W."/>
            <person name="McEwen J.G."/>
            <person name="Clay O.K."/>
            <person name="Klein B.S."/>
            <person name="Cuomo C.A."/>
        </authorList>
    </citation>
    <scope>NUCLEOTIDE SEQUENCE [LARGE SCALE GENOMIC DNA]</scope>
    <source>
        <strain evidence="2">UAMH 3008</strain>
    </source>
</reference>
<dbReference type="OrthoDB" id="5384804at2759"/>
<dbReference type="VEuPathDB" id="FungiDB:EMCG_05415"/>
<protein>
    <submittedName>
        <fullName evidence="1">Uncharacterized protein</fullName>
    </submittedName>
</protein>
<name>A0A0G2HNY2_9EURO</name>